<evidence type="ECO:0000256" key="2">
    <source>
        <dbReference type="ARBA" id="ARBA00023043"/>
    </source>
</evidence>
<keyword evidence="1" id="KW-0677">Repeat</keyword>
<accession>A0A238YX05</accession>
<dbReference type="Pfam" id="PF12796">
    <property type="entry name" value="Ank_2"/>
    <property type="match status" value="1"/>
</dbReference>
<dbReference type="InterPro" id="IPR002110">
    <property type="entry name" value="Ankyrin_rpt"/>
</dbReference>
<keyword evidence="5" id="KW-1185">Reference proteome</keyword>
<keyword evidence="2 3" id="KW-0040">ANK repeat</keyword>
<dbReference type="RefSeq" id="WP_089379164.1">
    <property type="nucleotide sequence ID" value="NZ_FZNX01000005.1"/>
</dbReference>
<name>A0A238YX05_9FLAO</name>
<gene>
    <name evidence="4" type="ORF">SAMN04488111_2898</name>
</gene>
<dbReference type="AlphaFoldDB" id="A0A238YX05"/>
<evidence type="ECO:0000256" key="1">
    <source>
        <dbReference type="ARBA" id="ARBA00022737"/>
    </source>
</evidence>
<dbReference type="InterPro" id="IPR036770">
    <property type="entry name" value="Ankyrin_rpt-contain_sf"/>
</dbReference>
<dbReference type="OrthoDB" id="754271at2"/>
<evidence type="ECO:0000313" key="5">
    <source>
        <dbReference type="Proteomes" id="UP000198412"/>
    </source>
</evidence>
<dbReference type="Proteomes" id="UP000198412">
    <property type="component" value="Unassembled WGS sequence"/>
</dbReference>
<evidence type="ECO:0000313" key="4">
    <source>
        <dbReference type="EMBL" id="SNR75655.1"/>
    </source>
</evidence>
<dbReference type="SMART" id="SM00248">
    <property type="entry name" value="ANK"/>
    <property type="match status" value="2"/>
</dbReference>
<proteinExistence type="predicted"/>
<feature type="repeat" description="ANK" evidence="3">
    <location>
        <begin position="116"/>
        <end position="148"/>
    </location>
</feature>
<dbReference type="PROSITE" id="PS50088">
    <property type="entry name" value="ANK_REPEAT"/>
    <property type="match status" value="2"/>
</dbReference>
<feature type="repeat" description="ANK" evidence="3">
    <location>
        <begin position="83"/>
        <end position="115"/>
    </location>
</feature>
<protein>
    <submittedName>
        <fullName evidence="4">Ankyrin repeat-containing protein</fullName>
    </submittedName>
</protein>
<dbReference type="EMBL" id="FZNX01000005">
    <property type="protein sequence ID" value="SNR75655.1"/>
    <property type="molecule type" value="Genomic_DNA"/>
</dbReference>
<dbReference type="PANTHER" id="PTHR24171">
    <property type="entry name" value="ANKYRIN REPEAT DOMAIN-CONTAINING PROTEIN 39-RELATED"/>
    <property type="match status" value="1"/>
</dbReference>
<sequence>MKTLKINLTNSVTVTLLIAALCINVSCKEKNEKPEKEQVETSVSKTELKAPAEDIFTATFLGNLKTVEQHINAGTDLNMKDQYGSTPLIAAVTFGKTDVAKALINAGANLNLKGGDGSTALHTSAFFCRTEIVEALINAGADKSLKNNYGSTALEAVLAPFENVKPIYEQINKDLGPMGLKLDYEHLEKTRPLVANLLK</sequence>
<evidence type="ECO:0000256" key="3">
    <source>
        <dbReference type="PROSITE-ProRule" id="PRU00023"/>
    </source>
</evidence>
<dbReference type="PRINTS" id="PR01415">
    <property type="entry name" value="ANKYRIN"/>
</dbReference>
<dbReference type="SUPFAM" id="SSF48403">
    <property type="entry name" value="Ankyrin repeat"/>
    <property type="match status" value="1"/>
</dbReference>
<organism evidence="4 5">
    <name type="scientific">Lutibacter flavus</name>
    <dbReference type="NCBI Taxonomy" id="691689"/>
    <lineage>
        <taxon>Bacteria</taxon>
        <taxon>Pseudomonadati</taxon>
        <taxon>Bacteroidota</taxon>
        <taxon>Flavobacteriia</taxon>
        <taxon>Flavobacteriales</taxon>
        <taxon>Flavobacteriaceae</taxon>
        <taxon>Lutibacter</taxon>
    </lineage>
</organism>
<dbReference type="Gene3D" id="1.25.40.20">
    <property type="entry name" value="Ankyrin repeat-containing domain"/>
    <property type="match status" value="1"/>
</dbReference>
<reference evidence="5" key="1">
    <citation type="submission" date="2017-06" db="EMBL/GenBank/DDBJ databases">
        <authorList>
            <person name="Varghese N."/>
            <person name="Submissions S."/>
        </authorList>
    </citation>
    <scope>NUCLEOTIDE SEQUENCE [LARGE SCALE GENOMIC DNA]</scope>
    <source>
        <strain evidence="5">DSM 27993</strain>
    </source>
</reference>
<dbReference type="PROSITE" id="PS50297">
    <property type="entry name" value="ANK_REP_REGION"/>
    <property type="match status" value="2"/>
</dbReference>